<evidence type="ECO:0000259" key="12">
    <source>
        <dbReference type="PROSITE" id="PS50113"/>
    </source>
</evidence>
<dbReference type="PROSITE" id="PS50109">
    <property type="entry name" value="HIS_KIN"/>
    <property type="match status" value="1"/>
</dbReference>
<dbReference type="SUPFAM" id="SSF55874">
    <property type="entry name" value="ATPase domain of HSP90 chaperone/DNA topoisomerase II/histidine kinase"/>
    <property type="match status" value="1"/>
</dbReference>
<accession>A0A0M8KB39</accession>
<evidence type="ECO:0000313" key="13">
    <source>
        <dbReference type="EMBL" id="GAP63996.1"/>
    </source>
</evidence>
<dbReference type="CDD" id="cd00130">
    <property type="entry name" value="PAS"/>
    <property type="match status" value="1"/>
</dbReference>
<evidence type="ECO:0000313" key="14">
    <source>
        <dbReference type="EMBL" id="KPL85709.1"/>
    </source>
</evidence>
<dbReference type="Proteomes" id="UP000050502">
    <property type="component" value="Unassembled WGS sequence"/>
</dbReference>
<name>A0A0M8KB39_9CHLR</name>
<feature type="domain" description="Histidine kinase" evidence="10">
    <location>
        <begin position="302"/>
        <end position="505"/>
    </location>
</feature>
<dbReference type="RefSeq" id="WP_054493759.1">
    <property type="nucleotide sequence ID" value="NZ_BBZA01000218.1"/>
</dbReference>
<dbReference type="InterPro" id="IPR005467">
    <property type="entry name" value="His_kinase_dom"/>
</dbReference>
<dbReference type="STRING" id="872965.SE16_15120"/>
<dbReference type="SMART" id="SM00387">
    <property type="entry name" value="HATPase_c"/>
    <property type="match status" value="1"/>
</dbReference>
<dbReference type="Gene3D" id="1.20.5.1930">
    <property type="match status" value="1"/>
</dbReference>
<evidence type="ECO:0000256" key="7">
    <source>
        <dbReference type="ARBA" id="ARBA00022840"/>
    </source>
</evidence>
<dbReference type="CDD" id="cd16917">
    <property type="entry name" value="HATPase_UhpB-NarQ-NarX-like"/>
    <property type="match status" value="1"/>
</dbReference>
<comment type="catalytic activity">
    <reaction evidence="1">
        <text>ATP + protein L-histidine = ADP + protein N-phospho-L-histidine.</text>
        <dbReference type="EC" id="2.7.13.3"/>
    </reaction>
</comment>
<dbReference type="Pfam" id="PF07730">
    <property type="entry name" value="HisKA_3"/>
    <property type="match status" value="1"/>
</dbReference>
<keyword evidence="9" id="KW-0175">Coiled coil</keyword>
<reference evidence="14 16" key="2">
    <citation type="submission" date="2015-07" db="EMBL/GenBank/DDBJ databases">
        <title>Whole genome sequence of Ardenticatena maritima DSM 23922.</title>
        <authorList>
            <person name="Hemp J."/>
            <person name="Ward L.M."/>
            <person name="Pace L.A."/>
            <person name="Fischer W.W."/>
        </authorList>
    </citation>
    <scope>NUCLEOTIDE SEQUENCE [LARGE SCALE GENOMIC DNA]</scope>
    <source>
        <strain evidence="14 16">110S</strain>
    </source>
</reference>
<dbReference type="SUPFAM" id="SSF55785">
    <property type="entry name" value="PYP-like sensor domain (PAS domain)"/>
    <property type="match status" value="1"/>
</dbReference>
<evidence type="ECO:0000259" key="10">
    <source>
        <dbReference type="PROSITE" id="PS50109"/>
    </source>
</evidence>
<evidence type="ECO:0000256" key="6">
    <source>
        <dbReference type="ARBA" id="ARBA00022777"/>
    </source>
</evidence>
<organism evidence="13 15">
    <name type="scientific">Ardenticatena maritima</name>
    <dbReference type="NCBI Taxonomy" id="872965"/>
    <lineage>
        <taxon>Bacteria</taxon>
        <taxon>Bacillati</taxon>
        <taxon>Chloroflexota</taxon>
        <taxon>Ardenticatenia</taxon>
        <taxon>Ardenticatenales</taxon>
        <taxon>Ardenticatenaceae</taxon>
        <taxon>Ardenticatena</taxon>
    </lineage>
</organism>
<dbReference type="EMBL" id="LGKN01000011">
    <property type="protein sequence ID" value="KPL85709.1"/>
    <property type="molecule type" value="Genomic_DNA"/>
</dbReference>
<keyword evidence="5" id="KW-0547">Nucleotide-binding</keyword>
<dbReference type="InterPro" id="IPR000700">
    <property type="entry name" value="PAS-assoc_C"/>
</dbReference>
<evidence type="ECO:0000256" key="4">
    <source>
        <dbReference type="ARBA" id="ARBA00022679"/>
    </source>
</evidence>
<dbReference type="GO" id="GO:0006355">
    <property type="term" value="P:regulation of DNA-templated transcription"/>
    <property type="evidence" value="ECO:0007669"/>
    <property type="project" value="InterPro"/>
</dbReference>
<dbReference type="PANTHER" id="PTHR24421:SF10">
    <property type="entry name" value="NITRATE_NITRITE SENSOR PROTEIN NARQ"/>
    <property type="match status" value="1"/>
</dbReference>
<feature type="domain" description="PAC" evidence="12">
    <location>
        <begin position="233"/>
        <end position="283"/>
    </location>
</feature>
<dbReference type="GO" id="GO:0005524">
    <property type="term" value="F:ATP binding"/>
    <property type="evidence" value="ECO:0007669"/>
    <property type="project" value="UniProtKB-KW"/>
</dbReference>
<comment type="caution">
    <text evidence="13">The sequence shown here is derived from an EMBL/GenBank/DDBJ whole genome shotgun (WGS) entry which is preliminary data.</text>
</comment>
<dbReference type="GO" id="GO:0046983">
    <property type="term" value="F:protein dimerization activity"/>
    <property type="evidence" value="ECO:0007669"/>
    <property type="project" value="InterPro"/>
</dbReference>
<dbReference type="InterPro" id="IPR036890">
    <property type="entry name" value="HATPase_C_sf"/>
</dbReference>
<sequence>MSVKRQLDQVVPPEQRLEIARGVLRLVRRRLFIDRPAPDILAQFQVWLDEMLTYLLDVDAPIDEEYVTALGQTLINDQHLATPIVLEETQTRVLDALLASPALEREQREAVLARCIRMWAIINRAFEDTREKWILERQASIQEALFRSRQHIEEQLRESEARYRSLVELSPDAIILHRNGTILYANQTTYHMFGLQPDGSLVGTSIYTSLKPEYHDLVRQRVQQVQQHGRKVPTMREVLRRADGTEIHIEVAAAPVMYKGEQVVMVVARDVTERVRVEEELNEARARLAQAQEQERLRLAQELHDDVIQSLVVMRYTVQTTRNLLRSCDAPFAAEVQEALQSLQEQIREVTDTLRSYVRELRPAGLHELGLKEALQGYLERVAESAMEKGVHLHISLQDPPSSLPEPLALTIFRAAQEGVRNALMHADPTHVWISLRFDDARAVLCVRDDGVGFNAPEQLSEFALQDHFGLVGIQERAAWVGGTLHIDSAPGKGTVLEVRLPLPSKGAKSALSHTFIEESR</sequence>
<dbReference type="Gene3D" id="3.30.450.20">
    <property type="entry name" value="PAS domain"/>
    <property type="match status" value="1"/>
</dbReference>
<reference evidence="15" key="3">
    <citation type="submission" date="2015-08" db="EMBL/GenBank/DDBJ databases">
        <title>Draft Genome Sequence of a Heterotrophic Facultative Anaerobic Bacterium Ardenticatena maritima Strain 110S.</title>
        <authorList>
            <person name="Kawaichi S."/>
            <person name="Yoshida T."/>
            <person name="Sako Y."/>
            <person name="Nakamura R."/>
        </authorList>
    </citation>
    <scope>NUCLEOTIDE SEQUENCE [LARGE SCALE GENOMIC DNA]</scope>
    <source>
        <strain evidence="15">110S</strain>
    </source>
</reference>
<dbReference type="SMART" id="SM00091">
    <property type="entry name" value="PAS"/>
    <property type="match status" value="1"/>
</dbReference>
<evidence type="ECO:0000313" key="16">
    <source>
        <dbReference type="Proteomes" id="UP000050502"/>
    </source>
</evidence>
<dbReference type="InterPro" id="IPR011712">
    <property type="entry name" value="Sig_transdc_His_kin_sub3_dim/P"/>
</dbReference>
<dbReference type="Gene3D" id="3.30.565.10">
    <property type="entry name" value="Histidine kinase-like ATPase, C-terminal domain"/>
    <property type="match status" value="1"/>
</dbReference>
<protein>
    <recommendedName>
        <fullName evidence="2">histidine kinase</fullName>
        <ecNumber evidence="2">2.7.13.3</ecNumber>
    </recommendedName>
</protein>
<dbReference type="GO" id="GO:0016020">
    <property type="term" value="C:membrane"/>
    <property type="evidence" value="ECO:0007669"/>
    <property type="project" value="InterPro"/>
</dbReference>
<evidence type="ECO:0000256" key="9">
    <source>
        <dbReference type="SAM" id="Coils"/>
    </source>
</evidence>
<dbReference type="AlphaFoldDB" id="A0A0M8KB39"/>
<keyword evidence="15" id="KW-1185">Reference proteome</keyword>
<dbReference type="NCBIfam" id="TIGR00229">
    <property type="entry name" value="sensory_box"/>
    <property type="match status" value="1"/>
</dbReference>
<reference evidence="13 15" key="1">
    <citation type="journal article" date="2015" name="Genome Announc.">
        <title>Draft Genome Sequence of a Heterotrophic Facultative Anaerobic Thermophilic Bacterium, Ardenticatena maritima Strain 110ST.</title>
        <authorList>
            <person name="Kawaichi S."/>
            <person name="Yoshida T."/>
            <person name="Sako Y."/>
            <person name="Nakamura R."/>
        </authorList>
    </citation>
    <scope>NUCLEOTIDE SEQUENCE [LARGE SCALE GENOMIC DNA]</scope>
    <source>
        <strain evidence="13 15">110S</strain>
    </source>
</reference>
<keyword evidence="6" id="KW-0418">Kinase</keyword>
<dbReference type="InterPro" id="IPR035965">
    <property type="entry name" value="PAS-like_dom_sf"/>
</dbReference>
<dbReference type="PANTHER" id="PTHR24421">
    <property type="entry name" value="NITRATE/NITRITE SENSOR PROTEIN NARX-RELATED"/>
    <property type="match status" value="1"/>
</dbReference>
<dbReference type="InterPro" id="IPR000014">
    <property type="entry name" value="PAS"/>
</dbReference>
<evidence type="ECO:0000256" key="5">
    <source>
        <dbReference type="ARBA" id="ARBA00022741"/>
    </source>
</evidence>
<dbReference type="InterPro" id="IPR003594">
    <property type="entry name" value="HATPase_dom"/>
</dbReference>
<dbReference type="Pfam" id="PF02518">
    <property type="entry name" value="HATPase_c"/>
    <property type="match status" value="1"/>
</dbReference>
<dbReference type="OrthoDB" id="199946at2"/>
<keyword evidence="8" id="KW-0902">Two-component regulatory system</keyword>
<dbReference type="InterPro" id="IPR013767">
    <property type="entry name" value="PAS_fold"/>
</dbReference>
<dbReference type="EMBL" id="BBZA01000218">
    <property type="protein sequence ID" value="GAP63996.1"/>
    <property type="molecule type" value="Genomic_DNA"/>
</dbReference>
<dbReference type="PROSITE" id="PS50112">
    <property type="entry name" value="PAS"/>
    <property type="match status" value="1"/>
</dbReference>
<keyword evidence="7" id="KW-0067">ATP-binding</keyword>
<dbReference type="GO" id="GO:0000155">
    <property type="term" value="F:phosphorelay sensor kinase activity"/>
    <property type="evidence" value="ECO:0007669"/>
    <property type="project" value="InterPro"/>
</dbReference>
<dbReference type="EC" id="2.7.13.3" evidence="2"/>
<dbReference type="Proteomes" id="UP000037784">
    <property type="component" value="Unassembled WGS sequence"/>
</dbReference>
<dbReference type="InterPro" id="IPR050482">
    <property type="entry name" value="Sensor_HK_TwoCompSys"/>
</dbReference>
<proteinExistence type="predicted"/>
<dbReference type="PROSITE" id="PS50113">
    <property type="entry name" value="PAC"/>
    <property type="match status" value="1"/>
</dbReference>
<evidence type="ECO:0000256" key="2">
    <source>
        <dbReference type="ARBA" id="ARBA00012438"/>
    </source>
</evidence>
<evidence type="ECO:0000259" key="11">
    <source>
        <dbReference type="PROSITE" id="PS50112"/>
    </source>
</evidence>
<keyword evidence="4" id="KW-0808">Transferase</keyword>
<feature type="coiled-coil region" evidence="9">
    <location>
        <begin position="333"/>
        <end position="360"/>
    </location>
</feature>
<evidence type="ECO:0000256" key="3">
    <source>
        <dbReference type="ARBA" id="ARBA00022553"/>
    </source>
</evidence>
<gene>
    <name evidence="13" type="ORF">ARMA_2419</name>
    <name evidence="14" type="ORF">SE16_15120</name>
</gene>
<evidence type="ECO:0000256" key="1">
    <source>
        <dbReference type="ARBA" id="ARBA00000085"/>
    </source>
</evidence>
<dbReference type="InParanoid" id="A0A0M8KB39"/>
<evidence type="ECO:0000256" key="8">
    <source>
        <dbReference type="ARBA" id="ARBA00023012"/>
    </source>
</evidence>
<evidence type="ECO:0000313" key="15">
    <source>
        <dbReference type="Proteomes" id="UP000037784"/>
    </source>
</evidence>
<feature type="domain" description="PAS" evidence="11">
    <location>
        <begin position="159"/>
        <end position="229"/>
    </location>
</feature>
<keyword evidence="3" id="KW-0597">Phosphoprotein</keyword>
<dbReference type="Pfam" id="PF00989">
    <property type="entry name" value="PAS"/>
    <property type="match status" value="1"/>
</dbReference>